<feature type="signal peptide" evidence="1">
    <location>
        <begin position="1"/>
        <end position="26"/>
    </location>
</feature>
<dbReference type="EMBL" id="CAJNIZ010031336">
    <property type="protein sequence ID" value="CAE7529939.1"/>
    <property type="molecule type" value="Genomic_DNA"/>
</dbReference>
<name>A0A812TJW4_SYMPI</name>
<dbReference type="AlphaFoldDB" id="A0A812TJW4"/>
<evidence type="ECO:0000313" key="2">
    <source>
        <dbReference type="EMBL" id="CAE7529939.1"/>
    </source>
</evidence>
<protein>
    <recommendedName>
        <fullName evidence="4">RxLR effector protein</fullName>
    </recommendedName>
</protein>
<keyword evidence="1" id="KW-0732">Signal</keyword>
<evidence type="ECO:0000313" key="3">
    <source>
        <dbReference type="Proteomes" id="UP000649617"/>
    </source>
</evidence>
<comment type="caution">
    <text evidence="2">The sequence shown here is derived from an EMBL/GenBank/DDBJ whole genome shotgun (WGS) entry which is preliminary data.</text>
</comment>
<keyword evidence="3" id="KW-1185">Reference proteome</keyword>
<gene>
    <name evidence="2" type="ORF">SPIL2461_LOCUS13955</name>
</gene>
<dbReference type="Proteomes" id="UP000649617">
    <property type="component" value="Unassembled WGS sequence"/>
</dbReference>
<accession>A0A812TJW4</accession>
<organism evidence="2 3">
    <name type="scientific">Symbiodinium pilosum</name>
    <name type="common">Dinoflagellate</name>
    <dbReference type="NCBI Taxonomy" id="2952"/>
    <lineage>
        <taxon>Eukaryota</taxon>
        <taxon>Sar</taxon>
        <taxon>Alveolata</taxon>
        <taxon>Dinophyceae</taxon>
        <taxon>Suessiales</taxon>
        <taxon>Symbiodiniaceae</taxon>
        <taxon>Symbiodinium</taxon>
    </lineage>
</organism>
<sequence length="141" mass="16221">MSLARLATILAIFCASRLFWEGTAFAGIVSRQRTTSPVQLRSSQWVGQWALKDAPEKHANDFSLDLGKQRDAWFKLDKWYGGKMTNQQFKATLDETQQDYLFEYLESHYGGNYGLLEAMFDVFGQDAEDYQDENDQGYAYS</sequence>
<feature type="chain" id="PRO_5032439190" description="RxLR effector protein" evidence="1">
    <location>
        <begin position="27"/>
        <end position="141"/>
    </location>
</feature>
<evidence type="ECO:0008006" key="4">
    <source>
        <dbReference type="Google" id="ProtNLM"/>
    </source>
</evidence>
<reference evidence="2" key="1">
    <citation type="submission" date="2021-02" db="EMBL/GenBank/DDBJ databases">
        <authorList>
            <person name="Dougan E. K."/>
            <person name="Rhodes N."/>
            <person name="Thang M."/>
            <person name="Chan C."/>
        </authorList>
    </citation>
    <scope>NUCLEOTIDE SEQUENCE</scope>
</reference>
<proteinExistence type="predicted"/>
<evidence type="ECO:0000256" key="1">
    <source>
        <dbReference type="SAM" id="SignalP"/>
    </source>
</evidence>